<name>A0A4Z1ELF6_9HELO</name>
<reference evidence="2 3" key="1">
    <citation type="submission" date="2017-12" db="EMBL/GenBank/DDBJ databases">
        <title>Comparative genomics of Botrytis spp.</title>
        <authorList>
            <person name="Valero-Jimenez C.A."/>
            <person name="Tapia P."/>
            <person name="Veloso J."/>
            <person name="Silva-Moreno E."/>
            <person name="Staats M."/>
            <person name="Valdes J.H."/>
            <person name="Van Kan J.A.L."/>
        </authorList>
    </citation>
    <scope>NUCLEOTIDE SEQUENCE [LARGE SCALE GENOMIC DNA]</scope>
    <source>
        <strain evidence="2 3">Bt9001</strain>
    </source>
</reference>
<feature type="compositionally biased region" description="Polar residues" evidence="1">
    <location>
        <begin position="68"/>
        <end position="82"/>
    </location>
</feature>
<feature type="compositionally biased region" description="Polar residues" evidence="1">
    <location>
        <begin position="1"/>
        <end position="14"/>
    </location>
</feature>
<sequence length="183" mass="19766">MSSINSKFCTNAQPDQGMCDESDSILLPDVTPTSEEFKTVPSKTWAADDHTIELAGPEKVSQREDSNQHVAISNNDEGSNDTIPGMAGTGPGASMNKKANGRVRAPAILGLNGKPLRARTIKKLKLRMVREAESRIAIGERRMGSLQAKNSGIVGTDGEKSSVKLSKNAFKRLKRHQAQGEEH</sequence>
<feature type="region of interest" description="Disordered" evidence="1">
    <location>
        <begin position="1"/>
        <end position="98"/>
    </location>
</feature>
<protein>
    <submittedName>
        <fullName evidence="2">Uncharacterized protein</fullName>
    </submittedName>
</protein>
<proteinExistence type="predicted"/>
<evidence type="ECO:0000256" key="1">
    <source>
        <dbReference type="SAM" id="MobiDB-lite"/>
    </source>
</evidence>
<comment type="caution">
    <text evidence="2">The sequence shown here is derived from an EMBL/GenBank/DDBJ whole genome shotgun (WGS) entry which is preliminary data.</text>
</comment>
<organism evidence="2 3">
    <name type="scientific">Botrytis tulipae</name>
    <dbReference type="NCBI Taxonomy" id="87230"/>
    <lineage>
        <taxon>Eukaryota</taxon>
        <taxon>Fungi</taxon>
        <taxon>Dikarya</taxon>
        <taxon>Ascomycota</taxon>
        <taxon>Pezizomycotina</taxon>
        <taxon>Leotiomycetes</taxon>
        <taxon>Helotiales</taxon>
        <taxon>Sclerotiniaceae</taxon>
        <taxon>Botrytis</taxon>
    </lineage>
</organism>
<keyword evidence="3" id="KW-1185">Reference proteome</keyword>
<dbReference type="EMBL" id="PQXH01000155">
    <property type="protein sequence ID" value="TGO09767.1"/>
    <property type="molecule type" value="Genomic_DNA"/>
</dbReference>
<dbReference type="AlphaFoldDB" id="A0A4Z1ELF6"/>
<evidence type="ECO:0000313" key="3">
    <source>
        <dbReference type="Proteomes" id="UP000297777"/>
    </source>
</evidence>
<evidence type="ECO:0000313" key="2">
    <source>
        <dbReference type="EMBL" id="TGO09767.1"/>
    </source>
</evidence>
<dbReference type="OrthoDB" id="3515297at2759"/>
<accession>A0A4Z1ELF6</accession>
<gene>
    <name evidence="2" type="ORF">BTUL_0155g00230</name>
</gene>
<dbReference type="Proteomes" id="UP000297777">
    <property type="component" value="Unassembled WGS sequence"/>
</dbReference>